<protein>
    <recommendedName>
        <fullName evidence="5">Anti-sigma factor</fullName>
    </recommendedName>
</protein>
<gene>
    <name evidence="3" type="ORF">EZ444_22380</name>
</gene>
<accession>A0A4R0MMD0</accession>
<dbReference type="RefSeq" id="WP_131611541.1">
    <property type="nucleotide sequence ID" value="NZ_SJSM01000022.1"/>
</dbReference>
<keyword evidence="4" id="KW-1185">Reference proteome</keyword>
<evidence type="ECO:0000256" key="2">
    <source>
        <dbReference type="SAM" id="Phobius"/>
    </source>
</evidence>
<proteinExistence type="predicted"/>
<keyword evidence="2" id="KW-1133">Transmembrane helix</keyword>
<comment type="caution">
    <text evidence="3">The sequence shown here is derived from an EMBL/GenBank/DDBJ whole genome shotgun (WGS) entry which is preliminary data.</text>
</comment>
<feature type="transmembrane region" description="Helical" evidence="2">
    <location>
        <begin position="122"/>
        <end position="143"/>
    </location>
</feature>
<keyword evidence="2" id="KW-0472">Membrane</keyword>
<evidence type="ECO:0008006" key="5">
    <source>
        <dbReference type="Google" id="ProtNLM"/>
    </source>
</evidence>
<dbReference type="OrthoDB" id="952577at2"/>
<evidence type="ECO:0000313" key="4">
    <source>
        <dbReference type="Proteomes" id="UP000291117"/>
    </source>
</evidence>
<feature type="coiled-coil region" evidence="1">
    <location>
        <begin position="28"/>
        <end position="55"/>
    </location>
</feature>
<reference evidence="3 4" key="1">
    <citation type="submission" date="2019-02" db="EMBL/GenBank/DDBJ databases">
        <title>Pedobacter sp. RP-3-8 sp. nov., isolated from Arctic soil.</title>
        <authorList>
            <person name="Dahal R.H."/>
        </authorList>
    </citation>
    <scope>NUCLEOTIDE SEQUENCE [LARGE SCALE GENOMIC DNA]</scope>
    <source>
        <strain evidence="3 4">RP-3-8</strain>
    </source>
</reference>
<name>A0A4R0MMD0_9SPHI</name>
<keyword evidence="2" id="KW-0812">Transmembrane</keyword>
<organism evidence="3 4">
    <name type="scientific">Pedobacter hiemivivus</name>
    <dbReference type="NCBI Taxonomy" id="2530454"/>
    <lineage>
        <taxon>Bacteria</taxon>
        <taxon>Pseudomonadati</taxon>
        <taxon>Bacteroidota</taxon>
        <taxon>Sphingobacteriia</taxon>
        <taxon>Sphingobacteriales</taxon>
        <taxon>Sphingobacteriaceae</taxon>
        <taxon>Pedobacter</taxon>
    </lineage>
</organism>
<evidence type="ECO:0000313" key="3">
    <source>
        <dbReference type="EMBL" id="TCC87881.1"/>
    </source>
</evidence>
<sequence length="165" mass="19051">MEINEYIESGALEAYLLGSASEKEISELLMLKDRHPQLQDALTQLEEDLERIAQHGAITPPPETWSKIETEINEITRRQNFTGLKITKAPSINGNDKKENAGEFVEVQGPSSHMRVHKLWRWVLGAIFVLGKIFLAFAIYYYLETRQVKQEIQELKQELKNIQKK</sequence>
<dbReference type="EMBL" id="SJSM01000022">
    <property type="protein sequence ID" value="TCC87881.1"/>
    <property type="molecule type" value="Genomic_DNA"/>
</dbReference>
<keyword evidence="1" id="KW-0175">Coiled coil</keyword>
<dbReference type="Proteomes" id="UP000291117">
    <property type="component" value="Unassembled WGS sequence"/>
</dbReference>
<evidence type="ECO:0000256" key="1">
    <source>
        <dbReference type="SAM" id="Coils"/>
    </source>
</evidence>
<dbReference type="AlphaFoldDB" id="A0A4R0MMD0"/>